<dbReference type="InterPro" id="IPR019794">
    <property type="entry name" value="Peroxidases_AS"/>
</dbReference>
<keyword evidence="5 13" id="KW-0479">Metal-binding</keyword>
<keyword evidence="8 16" id="KW-0560">Oxidoreductase</keyword>
<evidence type="ECO:0000256" key="5">
    <source>
        <dbReference type="ARBA" id="ARBA00022723"/>
    </source>
</evidence>
<evidence type="ECO:0000256" key="2">
    <source>
        <dbReference type="ARBA" id="ARBA00022525"/>
    </source>
</evidence>
<evidence type="ECO:0000256" key="15">
    <source>
        <dbReference type="PIRSR" id="PIRSR601621-4"/>
    </source>
</evidence>
<evidence type="ECO:0000256" key="13">
    <source>
        <dbReference type="PIRSR" id="PIRSR601621-2"/>
    </source>
</evidence>
<comment type="caution">
    <text evidence="19">The sequence shown here is derived from an EMBL/GenBank/DDBJ whole genome shotgun (WGS) entry which is preliminary data.</text>
</comment>
<keyword evidence="6 16" id="KW-0732">Signal</keyword>
<evidence type="ECO:0000256" key="12">
    <source>
        <dbReference type="PIRSR" id="PIRSR601621-1"/>
    </source>
</evidence>
<name>A0A8H7D5Q0_9AGAR</name>
<dbReference type="GO" id="GO:0004601">
    <property type="term" value="F:peroxidase activity"/>
    <property type="evidence" value="ECO:0007669"/>
    <property type="project" value="UniProtKB-KW"/>
</dbReference>
<dbReference type="GO" id="GO:0000302">
    <property type="term" value="P:response to reactive oxygen species"/>
    <property type="evidence" value="ECO:0007669"/>
    <property type="project" value="TreeGrafter"/>
</dbReference>
<comment type="cofactor">
    <cofactor evidence="13 16">
        <name>Ca(2+)</name>
        <dbReference type="ChEBI" id="CHEBI:29108"/>
    </cofactor>
    <text evidence="13 16">Binds 2 calcium ions per subunit.</text>
</comment>
<dbReference type="OrthoDB" id="2113341at2759"/>
<feature type="binding site" evidence="13">
    <location>
        <position position="221"/>
    </location>
    <ligand>
        <name>Ca(2+)</name>
        <dbReference type="ChEBI" id="CHEBI:29108"/>
        <label>2</label>
    </ligand>
</feature>
<comment type="similarity">
    <text evidence="1 16">Belongs to the peroxidase family. Ligninase subfamily.</text>
</comment>
<dbReference type="CDD" id="cd00692">
    <property type="entry name" value="ligninase"/>
    <property type="match status" value="1"/>
</dbReference>
<dbReference type="InterPro" id="IPR024589">
    <property type="entry name" value="Ligninase_C"/>
</dbReference>
<feature type="site" description="Transition state stabilizer" evidence="14">
    <location>
        <position position="69"/>
    </location>
</feature>
<dbReference type="AlphaFoldDB" id="A0A8H7D5Q0"/>
<evidence type="ECO:0000256" key="11">
    <source>
        <dbReference type="ARBA" id="ARBA00023324"/>
    </source>
</evidence>
<evidence type="ECO:0000256" key="3">
    <source>
        <dbReference type="ARBA" id="ARBA00022559"/>
    </source>
</evidence>
<organism evidence="19 20">
    <name type="scientific">Mycena venus</name>
    <dbReference type="NCBI Taxonomy" id="2733690"/>
    <lineage>
        <taxon>Eukaryota</taxon>
        <taxon>Fungi</taxon>
        <taxon>Dikarya</taxon>
        <taxon>Basidiomycota</taxon>
        <taxon>Agaricomycotina</taxon>
        <taxon>Agaricomycetes</taxon>
        <taxon>Agaricomycetidae</taxon>
        <taxon>Agaricales</taxon>
        <taxon>Marasmiineae</taxon>
        <taxon>Mycenaceae</taxon>
        <taxon>Mycena</taxon>
    </lineage>
</organism>
<evidence type="ECO:0000256" key="8">
    <source>
        <dbReference type="ARBA" id="ARBA00023002"/>
    </source>
</evidence>
<comment type="cofactor">
    <cofactor evidence="13">
        <name>heme b</name>
        <dbReference type="ChEBI" id="CHEBI:60344"/>
    </cofactor>
    <text evidence="13">Binds 1 heme b (iron(II)-protoporphyrin IX) group per subunit.</text>
</comment>
<gene>
    <name evidence="19" type="ORF">MVEN_00713200</name>
</gene>
<dbReference type="Proteomes" id="UP000620124">
    <property type="component" value="Unassembled WGS sequence"/>
</dbReference>
<feature type="binding site" evidence="13">
    <location>
        <position position="199"/>
    </location>
    <ligand>
        <name>Ca(2+)</name>
        <dbReference type="ChEBI" id="CHEBI:29108"/>
        <label>2</label>
    </ligand>
</feature>
<evidence type="ECO:0000256" key="9">
    <source>
        <dbReference type="ARBA" id="ARBA00023004"/>
    </source>
</evidence>
<dbReference type="PANTHER" id="PTHR31356:SF66">
    <property type="entry name" value="CATALASE-PEROXIDASE"/>
    <property type="match status" value="1"/>
</dbReference>
<dbReference type="EMBL" id="JACAZI010000005">
    <property type="protein sequence ID" value="KAF7359876.1"/>
    <property type="molecule type" value="Genomic_DNA"/>
</dbReference>
<dbReference type="EC" id="1.11.1.-" evidence="16"/>
<evidence type="ECO:0000256" key="6">
    <source>
        <dbReference type="ARBA" id="ARBA00022729"/>
    </source>
</evidence>
<feature type="disulfide bond" evidence="15">
    <location>
        <begin position="40"/>
        <end position="346"/>
    </location>
</feature>
<feature type="disulfide bond" evidence="15">
    <location>
        <begin position="60"/>
        <end position="140"/>
    </location>
</feature>
<feature type="binding site" evidence="13">
    <location>
        <position position="88"/>
    </location>
    <ligand>
        <name>Ca(2+)</name>
        <dbReference type="ChEBI" id="CHEBI:29108"/>
        <label>1</label>
    </ligand>
</feature>
<evidence type="ECO:0000313" key="19">
    <source>
        <dbReference type="EMBL" id="KAF7359876.1"/>
    </source>
</evidence>
<dbReference type="Gene3D" id="1.10.520.10">
    <property type="match status" value="1"/>
</dbReference>
<protein>
    <recommendedName>
        <fullName evidence="16">Peroxidase</fullName>
        <ecNumber evidence="16">1.11.1.-</ecNumber>
    </recommendedName>
</protein>
<dbReference type="GO" id="GO:0042744">
    <property type="term" value="P:hydrogen peroxide catabolic process"/>
    <property type="evidence" value="ECO:0007669"/>
    <property type="project" value="UniProtKB-KW"/>
</dbReference>
<feature type="domain" description="Fungal ligninase C-terminal" evidence="18">
    <location>
        <begin position="322"/>
        <end position="384"/>
    </location>
</feature>
<feature type="disulfide bond" evidence="15">
    <location>
        <begin position="310"/>
        <end position="375"/>
    </location>
</feature>
<dbReference type="InterPro" id="IPR002016">
    <property type="entry name" value="Haem_peroxidase"/>
</dbReference>
<feature type="active site" description="Proton acceptor" evidence="12">
    <location>
        <position position="73"/>
    </location>
</feature>
<dbReference type="InterPro" id="IPR001621">
    <property type="entry name" value="Ligninase"/>
</dbReference>
<dbReference type="PRINTS" id="PR00462">
    <property type="entry name" value="LIGNINASE"/>
</dbReference>
<dbReference type="GO" id="GO:0034599">
    <property type="term" value="P:cellular response to oxidative stress"/>
    <property type="evidence" value="ECO:0007669"/>
    <property type="project" value="InterPro"/>
</dbReference>
<dbReference type="PROSITE" id="PS00436">
    <property type="entry name" value="PEROXIDASE_2"/>
    <property type="match status" value="1"/>
</dbReference>
<dbReference type="PANTHER" id="PTHR31356">
    <property type="entry name" value="THYLAKOID LUMENAL 29 KDA PROTEIN, CHLOROPLASTIC-RELATED"/>
    <property type="match status" value="1"/>
</dbReference>
<evidence type="ECO:0000256" key="4">
    <source>
        <dbReference type="ARBA" id="ARBA00022617"/>
    </source>
</evidence>
<dbReference type="Gene3D" id="1.10.420.10">
    <property type="entry name" value="Peroxidase, domain 2"/>
    <property type="match status" value="1"/>
</dbReference>
<reference evidence="19" key="1">
    <citation type="submission" date="2020-05" db="EMBL/GenBank/DDBJ databases">
        <title>Mycena genomes resolve the evolution of fungal bioluminescence.</title>
        <authorList>
            <person name="Tsai I.J."/>
        </authorList>
    </citation>
    <scope>NUCLEOTIDE SEQUENCE</scope>
    <source>
        <strain evidence="19">CCC161011</strain>
    </source>
</reference>
<dbReference type="InterPro" id="IPR010255">
    <property type="entry name" value="Haem_peroxidase_sf"/>
</dbReference>
<feature type="disulfide bond" evidence="15">
    <location>
        <begin position="29"/>
        <end position="41"/>
    </location>
</feature>
<dbReference type="Pfam" id="PF11895">
    <property type="entry name" value="Peroxidase_ext"/>
    <property type="match status" value="1"/>
</dbReference>
<evidence type="ECO:0000256" key="14">
    <source>
        <dbReference type="PIRSR" id="PIRSR601621-3"/>
    </source>
</evidence>
<dbReference type="Pfam" id="PF00141">
    <property type="entry name" value="peroxidase"/>
    <property type="match status" value="1"/>
</dbReference>
<keyword evidence="7 13" id="KW-0106">Calcium</keyword>
<keyword evidence="3 16" id="KW-0575">Peroxidase</keyword>
<dbReference type="PRINTS" id="PR00458">
    <property type="entry name" value="PEROXIDASE"/>
</dbReference>
<evidence type="ECO:0000256" key="16">
    <source>
        <dbReference type="RuleBase" id="RU363051"/>
    </source>
</evidence>
<feature type="chain" id="PRO_5034923154" description="Peroxidase" evidence="16">
    <location>
        <begin position="22"/>
        <end position="386"/>
    </location>
</feature>
<feature type="signal peptide" evidence="16">
    <location>
        <begin position="1"/>
        <end position="21"/>
    </location>
</feature>
<sequence length="386" mass="40541">MAFTTLSTLLLAIATARLTDASITKRVTCPTGQTTANAACCVLFPILDDIQANLFDGGECGEEVHESLRLTFHDAIGFSPSQGGGGADGSIITFDAIETAFPANAGIDDIVDAQTPFVNKYNISAGDFIQFAGAVGVSNCPGAPASSVPAWSSRGHGSVASGLGPRASGLGRFHFGTIRRCWVLARRDTQVVALLASHSVAAADHVDPTVSNIPGSPFDSTPGVFDTQFFIETQLKGTAFPGTSGNVGEAESPLAGEMRLQSDELVSRAIHSCSKVINWYYSLPGVRSYNLCAFSLLLTLSLLLDSRTACTWQSFAVDQTNMQNQFKAAMAKMAILGQNKANLVDCSDVIPVPKGVTTKPHLPAGKTMDDIEQACSASPFPTLVSI</sequence>
<proteinExistence type="inferred from homology"/>
<dbReference type="InterPro" id="IPR044831">
    <property type="entry name" value="Ccp1-like"/>
</dbReference>
<evidence type="ECO:0000256" key="10">
    <source>
        <dbReference type="ARBA" id="ARBA00023180"/>
    </source>
</evidence>
<evidence type="ECO:0000256" key="7">
    <source>
        <dbReference type="ARBA" id="ARBA00022837"/>
    </source>
</evidence>
<keyword evidence="9 13" id="KW-0408">Iron</keyword>
<evidence type="ECO:0000256" key="1">
    <source>
        <dbReference type="ARBA" id="ARBA00006089"/>
    </source>
</evidence>
<dbReference type="GO" id="GO:0046872">
    <property type="term" value="F:metal ion binding"/>
    <property type="evidence" value="ECO:0007669"/>
    <property type="project" value="UniProtKB-UniRule"/>
</dbReference>
<evidence type="ECO:0000259" key="17">
    <source>
        <dbReference type="Pfam" id="PF00141"/>
    </source>
</evidence>
<keyword evidence="15" id="KW-1015">Disulfide bond</keyword>
<dbReference type="GO" id="GO:0020037">
    <property type="term" value="F:heme binding"/>
    <property type="evidence" value="ECO:0007669"/>
    <property type="project" value="UniProtKB-UniRule"/>
</dbReference>
<feature type="domain" description="Plant heme peroxidase family profile" evidence="17">
    <location>
        <begin position="49"/>
        <end position="265"/>
    </location>
</feature>
<feature type="binding site" evidence="13">
    <location>
        <position position="86"/>
    </location>
    <ligand>
        <name>Ca(2+)</name>
        <dbReference type="ChEBI" id="CHEBI:29108"/>
        <label>1</label>
    </ligand>
</feature>
<evidence type="ECO:0000313" key="20">
    <source>
        <dbReference type="Proteomes" id="UP000620124"/>
    </source>
</evidence>
<feature type="binding site" evidence="13">
    <location>
        <position position="226"/>
    </location>
    <ligand>
        <name>Ca(2+)</name>
        <dbReference type="ChEBI" id="CHEBI:29108"/>
        <label>2</label>
    </ligand>
</feature>
<feature type="binding site" evidence="13">
    <location>
        <position position="219"/>
    </location>
    <ligand>
        <name>Ca(2+)</name>
        <dbReference type="ChEBI" id="CHEBI:29108"/>
        <label>2</label>
    </ligand>
</feature>
<dbReference type="SUPFAM" id="SSF48113">
    <property type="entry name" value="Heme-dependent peroxidases"/>
    <property type="match status" value="1"/>
</dbReference>
<keyword evidence="10" id="KW-0325">Glycoprotein</keyword>
<feature type="binding site" description="axial binding residue" evidence="13">
    <location>
        <position position="198"/>
    </location>
    <ligand>
        <name>heme b</name>
        <dbReference type="ChEBI" id="CHEBI:60344"/>
    </ligand>
    <ligandPart>
        <name>Fe</name>
        <dbReference type="ChEBI" id="CHEBI:18248"/>
    </ligandPart>
</feature>
<keyword evidence="2" id="KW-0964">Secreted</keyword>
<keyword evidence="20" id="KW-1185">Reference proteome</keyword>
<feature type="binding site" evidence="13">
    <location>
        <position position="90"/>
    </location>
    <ligand>
        <name>Ca(2+)</name>
        <dbReference type="ChEBI" id="CHEBI:29108"/>
        <label>1</label>
    </ligand>
</feature>
<evidence type="ECO:0000259" key="18">
    <source>
        <dbReference type="Pfam" id="PF11895"/>
    </source>
</evidence>
<keyword evidence="11" id="KW-0376">Hydrogen peroxide</keyword>
<keyword evidence="4 13" id="KW-0349">Heme</keyword>
<feature type="binding site" evidence="13">
    <location>
        <position position="74"/>
    </location>
    <ligand>
        <name>Ca(2+)</name>
        <dbReference type="ChEBI" id="CHEBI:29108"/>
        <label>1</label>
    </ligand>
</feature>
<accession>A0A8H7D5Q0</accession>